<dbReference type="Gene3D" id="1.10.630.10">
    <property type="entry name" value="Cytochrome P450"/>
    <property type="match status" value="1"/>
</dbReference>
<dbReference type="PANTHER" id="PTHR47947">
    <property type="entry name" value="CYTOCHROME P450 82C3-RELATED"/>
    <property type="match status" value="1"/>
</dbReference>
<comment type="subcellular location">
    <subcellularLocation>
        <location evidence="2">Membrane</location>
        <topology evidence="2">Single-pass membrane protein</topology>
    </subcellularLocation>
</comment>
<dbReference type="GO" id="GO:0033075">
    <property type="term" value="P:isoquinoline alkaloid biosynthetic process"/>
    <property type="evidence" value="ECO:0007669"/>
    <property type="project" value="UniProtKB-ARBA"/>
</dbReference>
<keyword evidence="12" id="KW-0503">Monooxygenase</keyword>
<evidence type="ECO:0000256" key="4">
    <source>
        <dbReference type="ARBA" id="ARBA00022617"/>
    </source>
</evidence>
<dbReference type="GO" id="GO:0004497">
    <property type="term" value="F:monooxygenase activity"/>
    <property type="evidence" value="ECO:0007669"/>
    <property type="project" value="UniProtKB-KW"/>
</dbReference>
<dbReference type="STRING" id="3469.A0A4Y7IRX1"/>
<keyword evidence="9 11" id="KW-0408">Iron</keyword>
<dbReference type="GO" id="GO:0016020">
    <property type="term" value="C:membrane"/>
    <property type="evidence" value="ECO:0007669"/>
    <property type="project" value="UniProtKB-SubCell"/>
</dbReference>
<keyword evidence="4 11" id="KW-0349">Heme</keyword>
<keyword evidence="8 12" id="KW-0560">Oxidoreductase</keyword>
<dbReference type="AlphaFoldDB" id="A0A4Y7IRX1"/>
<evidence type="ECO:0000313" key="14">
    <source>
        <dbReference type="Proteomes" id="UP000316621"/>
    </source>
</evidence>
<organism evidence="13 14">
    <name type="scientific">Papaver somniferum</name>
    <name type="common">Opium poppy</name>
    <dbReference type="NCBI Taxonomy" id="3469"/>
    <lineage>
        <taxon>Eukaryota</taxon>
        <taxon>Viridiplantae</taxon>
        <taxon>Streptophyta</taxon>
        <taxon>Embryophyta</taxon>
        <taxon>Tracheophyta</taxon>
        <taxon>Spermatophyta</taxon>
        <taxon>Magnoliopsida</taxon>
        <taxon>Ranunculales</taxon>
        <taxon>Papaveraceae</taxon>
        <taxon>Papaveroideae</taxon>
        <taxon>Papaver</taxon>
    </lineage>
</organism>
<name>A0A4Y7IRX1_PAPSO</name>
<evidence type="ECO:0000256" key="9">
    <source>
        <dbReference type="ARBA" id="ARBA00023004"/>
    </source>
</evidence>
<keyword evidence="14" id="KW-1185">Reference proteome</keyword>
<dbReference type="Pfam" id="PF00067">
    <property type="entry name" value="p450"/>
    <property type="match status" value="1"/>
</dbReference>
<comment type="cofactor">
    <cofactor evidence="1 11">
        <name>heme</name>
        <dbReference type="ChEBI" id="CHEBI:30413"/>
    </cofactor>
</comment>
<evidence type="ECO:0000256" key="11">
    <source>
        <dbReference type="PIRSR" id="PIRSR602401-1"/>
    </source>
</evidence>
<keyword evidence="7" id="KW-1133">Transmembrane helix</keyword>
<comment type="pathway">
    <text evidence="3">Alkaloid biosynthesis.</text>
</comment>
<evidence type="ECO:0008006" key="15">
    <source>
        <dbReference type="Google" id="ProtNLM"/>
    </source>
</evidence>
<evidence type="ECO:0000256" key="12">
    <source>
        <dbReference type="RuleBase" id="RU000461"/>
    </source>
</evidence>
<dbReference type="InterPro" id="IPR050651">
    <property type="entry name" value="Plant_Cytochrome_P450_Monoox"/>
</dbReference>
<evidence type="ECO:0000313" key="13">
    <source>
        <dbReference type="EMBL" id="RZC51623.1"/>
    </source>
</evidence>
<dbReference type="Proteomes" id="UP000316621">
    <property type="component" value="Chromosome 2"/>
</dbReference>
<dbReference type="PROSITE" id="PS00086">
    <property type="entry name" value="CYTOCHROME_P450"/>
    <property type="match status" value="1"/>
</dbReference>
<sequence length="294" mass="33307">MDEIIRLMRVFSFSDMIPSLSWLDNLRGLVRDMKNCASEVDSIMASWVEEHQVKRISGTNSELEHDFIDVCLDIMEHSSLPGDDPILVIKSLCLDVILGGSDTSRVTLTWAMSLLLNHPRVLKKAKEELDTKVGKNRQVNDSDIPNLPYLQAIIKETMRLYPAGPLIARRTMEDCEVGGYHVPAGTQLLVNVWKLHRDGNVYKDDPLEYRPERFLTSNVDIRGQHYELIPFGAGRRICPGVSFAYQLIHLVLARLLHEFEITNVDPEAKVDMAECGGLVCCKIMPLEVLIQPRL</sequence>
<dbReference type="EMBL" id="CM010716">
    <property type="protein sequence ID" value="RZC51623.1"/>
    <property type="molecule type" value="Genomic_DNA"/>
</dbReference>
<evidence type="ECO:0000256" key="1">
    <source>
        <dbReference type="ARBA" id="ARBA00001971"/>
    </source>
</evidence>
<accession>A0A4Y7IRX1</accession>
<evidence type="ECO:0000256" key="2">
    <source>
        <dbReference type="ARBA" id="ARBA00004167"/>
    </source>
</evidence>
<keyword evidence="10" id="KW-0472">Membrane</keyword>
<dbReference type="InterPro" id="IPR001128">
    <property type="entry name" value="Cyt_P450"/>
</dbReference>
<dbReference type="PRINTS" id="PR00463">
    <property type="entry name" value="EP450I"/>
</dbReference>
<dbReference type="GO" id="GO:0016705">
    <property type="term" value="F:oxidoreductase activity, acting on paired donors, with incorporation or reduction of molecular oxygen"/>
    <property type="evidence" value="ECO:0007669"/>
    <property type="project" value="InterPro"/>
</dbReference>
<protein>
    <recommendedName>
        <fullName evidence="15">Cytochrome P450</fullName>
    </recommendedName>
</protein>
<proteinExistence type="inferred from homology"/>
<evidence type="ECO:0000256" key="7">
    <source>
        <dbReference type="ARBA" id="ARBA00022989"/>
    </source>
</evidence>
<dbReference type="GO" id="GO:0020037">
    <property type="term" value="F:heme binding"/>
    <property type="evidence" value="ECO:0007669"/>
    <property type="project" value="InterPro"/>
</dbReference>
<evidence type="ECO:0000256" key="8">
    <source>
        <dbReference type="ARBA" id="ARBA00023002"/>
    </source>
</evidence>
<feature type="binding site" description="axial binding residue" evidence="11">
    <location>
        <position position="238"/>
    </location>
    <ligand>
        <name>heme</name>
        <dbReference type="ChEBI" id="CHEBI:30413"/>
    </ligand>
    <ligandPart>
        <name>Fe</name>
        <dbReference type="ChEBI" id="CHEBI:18248"/>
    </ligandPart>
</feature>
<dbReference type="InterPro" id="IPR017972">
    <property type="entry name" value="Cyt_P450_CS"/>
</dbReference>
<gene>
    <name evidence="13" type="ORF">C5167_020049</name>
</gene>
<dbReference type="InterPro" id="IPR002401">
    <property type="entry name" value="Cyt_P450_E_grp-I"/>
</dbReference>
<dbReference type="Gramene" id="RZC51623">
    <property type="protein sequence ID" value="RZC51623"/>
    <property type="gene ID" value="C5167_020049"/>
</dbReference>
<comment type="similarity">
    <text evidence="12">Belongs to the cytochrome P450 family.</text>
</comment>
<keyword evidence="6 11" id="KW-0479">Metal-binding</keyword>
<dbReference type="OMA" id="EINCHRE"/>
<dbReference type="GO" id="GO:0005506">
    <property type="term" value="F:iron ion binding"/>
    <property type="evidence" value="ECO:0007669"/>
    <property type="project" value="InterPro"/>
</dbReference>
<evidence type="ECO:0000256" key="10">
    <source>
        <dbReference type="ARBA" id="ARBA00023136"/>
    </source>
</evidence>
<reference evidence="13 14" key="1">
    <citation type="journal article" date="2018" name="Science">
        <title>The opium poppy genome and morphinan production.</title>
        <authorList>
            <person name="Guo L."/>
            <person name="Winzer T."/>
            <person name="Yang X."/>
            <person name="Li Y."/>
            <person name="Ning Z."/>
            <person name="He Z."/>
            <person name="Teodor R."/>
            <person name="Lu Y."/>
            <person name="Bowser T.A."/>
            <person name="Graham I.A."/>
            <person name="Ye K."/>
        </authorList>
    </citation>
    <scope>NUCLEOTIDE SEQUENCE [LARGE SCALE GENOMIC DNA]</scope>
    <source>
        <strain evidence="14">cv. HN1</strain>
        <tissue evidence="13">Leaves</tissue>
    </source>
</reference>
<dbReference type="PANTHER" id="PTHR47947:SF26">
    <property type="entry name" value="CYTOCHROME P450"/>
    <property type="match status" value="1"/>
</dbReference>
<dbReference type="SUPFAM" id="SSF48264">
    <property type="entry name" value="Cytochrome P450"/>
    <property type="match status" value="1"/>
</dbReference>
<evidence type="ECO:0000256" key="6">
    <source>
        <dbReference type="ARBA" id="ARBA00022723"/>
    </source>
</evidence>
<dbReference type="FunFam" id="1.10.630.10:FF:000157">
    <property type="entry name" value="Uncharacterized protein"/>
    <property type="match status" value="1"/>
</dbReference>
<keyword evidence="5" id="KW-0812">Transmembrane</keyword>
<evidence type="ECO:0000256" key="3">
    <source>
        <dbReference type="ARBA" id="ARBA00004913"/>
    </source>
</evidence>
<evidence type="ECO:0000256" key="5">
    <source>
        <dbReference type="ARBA" id="ARBA00022692"/>
    </source>
</evidence>
<dbReference type="InterPro" id="IPR036396">
    <property type="entry name" value="Cyt_P450_sf"/>
</dbReference>
<dbReference type="PRINTS" id="PR00385">
    <property type="entry name" value="P450"/>
</dbReference>